<proteinExistence type="predicted"/>
<evidence type="ECO:0000313" key="2">
    <source>
        <dbReference type="Proteomes" id="UP000824112"/>
    </source>
</evidence>
<dbReference type="AlphaFoldDB" id="A0A9D1SCA3"/>
<comment type="caution">
    <text evidence="1">The sequence shown here is derived from an EMBL/GenBank/DDBJ whole genome shotgun (WGS) entry which is preliminary data.</text>
</comment>
<organism evidence="1 2">
    <name type="scientific">Candidatus Gallibacteroides avistercoris</name>
    <dbReference type="NCBI Taxonomy" id="2840833"/>
    <lineage>
        <taxon>Bacteria</taxon>
        <taxon>Pseudomonadati</taxon>
        <taxon>Bacteroidota</taxon>
        <taxon>Bacteroidia</taxon>
        <taxon>Bacteroidales</taxon>
        <taxon>Bacteroidaceae</taxon>
        <taxon>Bacteroidaceae incertae sedis</taxon>
        <taxon>Candidatus Gallibacteroides</taxon>
    </lineage>
</organism>
<reference evidence="1" key="2">
    <citation type="journal article" date="2021" name="PeerJ">
        <title>Extensive microbial diversity within the chicken gut microbiome revealed by metagenomics and culture.</title>
        <authorList>
            <person name="Gilroy R."/>
            <person name="Ravi A."/>
            <person name="Getino M."/>
            <person name="Pursley I."/>
            <person name="Horton D.L."/>
            <person name="Alikhan N.F."/>
            <person name="Baker D."/>
            <person name="Gharbi K."/>
            <person name="Hall N."/>
            <person name="Watson M."/>
            <person name="Adriaenssens E.M."/>
            <person name="Foster-Nyarko E."/>
            <person name="Jarju S."/>
            <person name="Secka A."/>
            <person name="Antonio M."/>
            <person name="Oren A."/>
            <person name="Chaudhuri R.R."/>
            <person name="La Ragione R."/>
            <person name="Hildebrand F."/>
            <person name="Pallen M.J."/>
        </authorList>
    </citation>
    <scope>NUCLEOTIDE SEQUENCE</scope>
    <source>
        <strain evidence="1">CHK158-818</strain>
    </source>
</reference>
<sequence length="291" mass="32963">MKKFHIISRREPLMRELASALKKKGYLVTFSSDSDQTGAIDKDTDTVIAPVGMDYDHPEVTVAKRIGAEVVSFTEFIARQTKNKTRVVIRENRPYGQILPLVCFVLKRRNILYDLAATDVAFPSEPRISLSYDARIALLEGERKLESPVEDKIPVGYLYNPHILVMPRFQWVKGEAFETPTAFLNFHKKLIAQIERDGKFIYNAAYPVLRELSDAVREDVTALPYTPQHVSITYPETELETRYGKITVKAADEEDIADIFAAESICRQLGVKGSDFFSLVGEYSFKTGKPC</sequence>
<dbReference type="EMBL" id="DVNA01000014">
    <property type="protein sequence ID" value="HIU54308.1"/>
    <property type="molecule type" value="Genomic_DNA"/>
</dbReference>
<gene>
    <name evidence="1" type="ORF">IAB03_00705</name>
</gene>
<reference evidence="1" key="1">
    <citation type="submission" date="2020-10" db="EMBL/GenBank/DDBJ databases">
        <authorList>
            <person name="Gilroy R."/>
        </authorList>
    </citation>
    <scope>NUCLEOTIDE SEQUENCE</scope>
    <source>
        <strain evidence="1">CHK158-818</strain>
    </source>
</reference>
<name>A0A9D1SCA3_9BACT</name>
<accession>A0A9D1SCA3</accession>
<protein>
    <submittedName>
        <fullName evidence="1">Uncharacterized protein</fullName>
    </submittedName>
</protein>
<evidence type="ECO:0000313" key="1">
    <source>
        <dbReference type="EMBL" id="HIU54308.1"/>
    </source>
</evidence>
<dbReference type="Proteomes" id="UP000824112">
    <property type="component" value="Unassembled WGS sequence"/>
</dbReference>